<evidence type="ECO:0000256" key="11">
    <source>
        <dbReference type="ARBA" id="ARBA00023033"/>
    </source>
</evidence>
<evidence type="ECO:0000256" key="6">
    <source>
        <dbReference type="ARBA" id="ARBA00022723"/>
    </source>
</evidence>
<keyword evidence="12 13" id="KW-0472">Membrane</keyword>
<reference evidence="14 15" key="1">
    <citation type="submission" date="2020-11" db="EMBL/GenBank/DDBJ databases">
        <authorList>
            <person name="Wallbank WR R."/>
            <person name="Pardo Diaz C."/>
            <person name="Kozak K."/>
            <person name="Martin S."/>
            <person name="Jiggins C."/>
            <person name="Moest M."/>
            <person name="Warren A I."/>
            <person name="Generalovic N T."/>
            <person name="Byers J.R.P. K."/>
            <person name="Montejo-Kovacevich G."/>
            <person name="Yen C E."/>
        </authorList>
    </citation>
    <scope>NUCLEOTIDE SEQUENCE [LARGE SCALE GENOMIC DNA]</scope>
</reference>
<gene>
    <name evidence="14" type="ORF">HERILL_LOCUS2753</name>
</gene>
<protein>
    <recommendedName>
        <fullName evidence="16">Cytochrome P450</fullName>
    </recommendedName>
</protein>
<keyword evidence="6" id="KW-0479">Metal-binding</keyword>
<keyword evidence="8" id="KW-0492">Microsome</keyword>
<comment type="similarity">
    <text evidence="4">Belongs to the cytochrome P450 family.</text>
</comment>
<dbReference type="Pfam" id="PF00067">
    <property type="entry name" value="p450"/>
    <property type="match status" value="1"/>
</dbReference>
<feature type="transmembrane region" description="Helical" evidence="13">
    <location>
        <begin position="6"/>
        <end position="22"/>
    </location>
</feature>
<evidence type="ECO:0000313" key="15">
    <source>
        <dbReference type="Proteomes" id="UP000594454"/>
    </source>
</evidence>
<keyword evidence="11" id="KW-0503">Monooxygenase</keyword>
<name>A0A7R8UF47_HERIL</name>
<keyword evidence="13" id="KW-0812">Transmembrane</keyword>
<dbReference type="PRINTS" id="PR00464">
    <property type="entry name" value="EP450II"/>
</dbReference>
<keyword evidence="5" id="KW-0349">Heme</keyword>
<dbReference type="InParanoid" id="A0A7R8UF47"/>
<evidence type="ECO:0000313" key="14">
    <source>
        <dbReference type="EMBL" id="CAD7079540.1"/>
    </source>
</evidence>
<accession>A0A7R8UF47</accession>
<evidence type="ECO:0000256" key="10">
    <source>
        <dbReference type="ARBA" id="ARBA00023004"/>
    </source>
</evidence>
<dbReference type="GO" id="GO:0005789">
    <property type="term" value="C:endoplasmic reticulum membrane"/>
    <property type="evidence" value="ECO:0007669"/>
    <property type="project" value="UniProtKB-SubCell"/>
</dbReference>
<dbReference type="AlphaFoldDB" id="A0A7R8UF47"/>
<dbReference type="InterPro" id="IPR001128">
    <property type="entry name" value="Cyt_P450"/>
</dbReference>
<evidence type="ECO:0000256" key="2">
    <source>
        <dbReference type="ARBA" id="ARBA00004174"/>
    </source>
</evidence>
<evidence type="ECO:0000256" key="8">
    <source>
        <dbReference type="ARBA" id="ARBA00022848"/>
    </source>
</evidence>
<keyword evidence="9" id="KW-0560">Oxidoreductase</keyword>
<keyword evidence="15" id="KW-1185">Reference proteome</keyword>
<dbReference type="Proteomes" id="UP000594454">
    <property type="component" value="Chromosome 1"/>
</dbReference>
<dbReference type="SUPFAM" id="SSF48264">
    <property type="entry name" value="Cytochrome P450"/>
    <property type="match status" value="1"/>
</dbReference>
<dbReference type="GO" id="GO:0020037">
    <property type="term" value="F:heme binding"/>
    <property type="evidence" value="ECO:0007669"/>
    <property type="project" value="InterPro"/>
</dbReference>
<evidence type="ECO:0000256" key="13">
    <source>
        <dbReference type="SAM" id="Phobius"/>
    </source>
</evidence>
<comment type="subcellular location">
    <subcellularLocation>
        <location evidence="3">Endoplasmic reticulum membrane</location>
        <topology evidence="3">Peripheral membrane protein</topology>
    </subcellularLocation>
    <subcellularLocation>
        <location evidence="2">Microsome membrane</location>
        <topology evidence="2">Peripheral membrane protein</topology>
    </subcellularLocation>
</comment>
<comment type="cofactor">
    <cofactor evidence="1">
        <name>heme</name>
        <dbReference type="ChEBI" id="CHEBI:30413"/>
    </cofactor>
</comment>
<keyword evidence="13" id="KW-1133">Transmembrane helix</keyword>
<evidence type="ECO:0000256" key="5">
    <source>
        <dbReference type="ARBA" id="ARBA00022617"/>
    </source>
</evidence>
<evidence type="ECO:0000256" key="12">
    <source>
        <dbReference type="ARBA" id="ARBA00023136"/>
    </source>
</evidence>
<dbReference type="EMBL" id="LR899009">
    <property type="protein sequence ID" value="CAD7079540.1"/>
    <property type="molecule type" value="Genomic_DNA"/>
</dbReference>
<dbReference type="Gene3D" id="1.10.630.10">
    <property type="entry name" value="Cytochrome P450"/>
    <property type="match status" value="1"/>
</dbReference>
<organism evidence="14 15">
    <name type="scientific">Hermetia illucens</name>
    <name type="common">Black soldier fly</name>
    <dbReference type="NCBI Taxonomy" id="343691"/>
    <lineage>
        <taxon>Eukaryota</taxon>
        <taxon>Metazoa</taxon>
        <taxon>Ecdysozoa</taxon>
        <taxon>Arthropoda</taxon>
        <taxon>Hexapoda</taxon>
        <taxon>Insecta</taxon>
        <taxon>Pterygota</taxon>
        <taxon>Neoptera</taxon>
        <taxon>Endopterygota</taxon>
        <taxon>Diptera</taxon>
        <taxon>Brachycera</taxon>
        <taxon>Stratiomyomorpha</taxon>
        <taxon>Stratiomyidae</taxon>
        <taxon>Hermetiinae</taxon>
        <taxon>Hermetia</taxon>
    </lineage>
</organism>
<evidence type="ECO:0000256" key="1">
    <source>
        <dbReference type="ARBA" id="ARBA00001971"/>
    </source>
</evidence>
<keyword evidence="7" id="KW-0256">Endoplasmic reticulum</keyword>
<evidence type="ECO:0000256" key="7">
    <source>
        <dbReference type="ARBA" id="ARBA00022824"/>
    </source>
</evidence>
<dbReference type="InterPro" id="IPR050476">
    <property type="entry name" value="Insect_CytP450_Detox"/>
</dbReference>
<proteinExistence type="inferred from homology"/>
<dbReference type="InterPro" id="IPR002402">
    <property type="entry name" value="Cyt_P450_E_grp-II"/>
</dbReference>
<evidence type="ECO:0000256" key="9">
    <source>
        <dbReference type="ARBA" id="ARBA00023002"/>
    </source>
</evidence>
<dbReference type="GO" id="GO:0016705">
    <property type="term" value="F:oxidoreductase activity, acting on paired donors, with incorporation or reduction of molecular oxygen"/>
    <property type="evidence" value="ECO:0007669"/>
    <property type="project" value="InterPro"/>
</dbReference>
<evidence type="ECO:0008006" key="16">
    <source>
        <dbReference type="Google" id="ProtNLM"/>
    </source>
</evidence>
<dbReference type="GO" id="GO:0005506">
    <property type="term" value="F:iron ion binding"/>
    <property type="evidence" value="ECO:0007669"/>
    <property type="project" value="InterPro"/>
</dbReference>
<keyword evidence="10" id="KW-0408">Iron</keyword>
<dbReference type="PANTHER" id="PTHR24292:SF103">
    <property type="entry name" value="CYTOCHROME P450 6BS1"/>
    <property type="match status" value="1"/>
</dbReference>
<evidence type="ECO:0000256" key="4">
    <source>
        <dbReference type="ARBA" id="ARBA00010617"/>
    </source>
</evidence>
<evidence type="ECO:0000256" key="3">
    <source>
        <dbReference type="ARBA" id="ARBA00004406"/>
    </source>
</evidence>
<sequence length="223" mass="25604">MALLIPLVYILIAIVAVVSFGFKFRYQYWAKRDVPYVDPVFPFGLQFKENGKRRHFTDIAGEIYSKFKKTTPFVGTFFFLRPIPLILDLDLVHHILVKDFDNFSDRGIFYNERDDPLSAHLFSMQGQSWKNLRMKLTPTFSSGEIKFMFPTILKVAADFEKALSEMLEIDNTVEIKDILARFTTDIIGTCAFGIECNTLKNPDAEFRKAGRLILGQPRNGAIT</sequence>
<dbReference type="PANTHER" id="PTHR24292">
    <property type="entry name" value="CYTOCHROME P450"/>
    <property type="match status" value="1"/>
</dbReference>
<dbReference type="GO" id="GO:0004497">
    <property type="term" value="F:monooxygenase activity"/>
    <property type="evidence" value="ECO:0007669"/>
    <property type="project" value="UniProtKB-KW"/>
</dbReference>
<dbReference type="InterPro" id="IPR036396">
    <property type="entry name" value="Cyt_P450_sf"/>
</dbReference>